<keyword evidence="2" id="KW-1185">Reference proteome</keyword>
<protein>
    <submittedName>
        <fullName evidence="1">Uncharacterized protein</fullName>
    </submittedName>
</protein>
<accession>A0ABP0XA58</accession>
<evidence type="ECO:0000313" key="2">
    <source>
        <dbReference type="Proteomes" id="UP001497444"/>
    </source>
</evidence>
<proteinExistence type="predicted"/>
<organism evidence="1 2">
    <name type="scientific">Sphagnum jensenii</name>
    <dbReference type="NCBI Taxonomy" id="128206"/>
    <lineage>
        <taxon>Eukaryota</taxon>
        <taxon>Viridiplantae</taxon>
        <taxon>Streptophyta</taxon>
        <taxon>Embryophyta</taxon>
        <taxon>Bryophyta</taxon>
        <taxon>Sphagnophytina</taxon>
        <taxon>Sphagnopsida</taxon>
        <taxon>Sphagnales</taxon>
        <taxon>Sphagnaceae</taxon>
        <taxon>Sphagnum</taxon>
    </lineage>
</organism>
<name>A0ABP0XA58_9BRYO</name>
<dbReference type="EMBL" id="OZ020101">
    <property type="protein sequence ID" value="CAK9274841.1"/>
    <property type="molecule type" value="Genomic_DNA"/>
</dbReference>
<sequence length="94" mass="11088">MPSNARLVNDFQFEFFSRFRMEKSDSTKVVFANDVAKQDEKQQRAWYLPLIESLGTVEHYRVILCVDVLLQFNLDSIVLNQLHVISFHILNLTR</sequence>
<reference evidence="1" key="1">
    <citation type="submission" date="2024-02" db="EMBL/GenBank/DDBJ databases">
        <authorList>
            <consortium name="ELIXIR-Norway"/>
            <consortium name="Elixir Norway"/>
        </authorList>
    </citation>
    <scope>NUCLEOTIDE SEQUENCE</scope>
</reference>
<dbReference type="Proteomes" id="UP001497444">
    <property type="component" value="Chromosome 6"/>
</dbReference>
<gene>
    <name evidence="1" type="ORF">CSSPJE1EN1_LOCUS20319</name>
</gene>
<evidence type="ECO:0000313" key="1">
    <source>
        <dbReference type="EMBL" id="CAK9274841.1"/>
    </source>
</evidence>